<keyword evidence="1" id="KW-0472">Membrane</keyword>
<sequence length="292" mass="32284">MSFEPGDSVTLQTGLNKEQYEVILWNFNDIQIVEYDRDIGAICFHDGEGGIFRDRLKVDYETGSLTITNITTEHAGRYEADIIRRRRLDGLYTGCLSTEIHKRIHNIADSTEQFTVTVSGIHPENIGDSVTLKSDVTKQGRDKMLWYFNDTLIALINGDPSKSCVYDGEGGIFRGILEVDFETGSLTITNIRPEHTGRFEANFIRSKSSGTSQSLNRNGKCDSTKVIKKMINIGDTVKTFSVTISDSVLSSGLVAGICVGVGVVLLLAAAVLGVIYCRYRSSKMGKYNLQIL</sequence>
<dbReference type="SUPFAM" id="SSF48726">
    <property type="entry name" value="Immunoglobulin"/>
    <property type="match status" value="2"/>
</dbReference>
<name>A0A8C1U9Z4_CYPCA</name>
<organism evidence="2 3">
    <name type="scientific">Cyprinus carpio</name>
    <name type="common">Common carp</name>
    <dbReference type="NCBI Taxonomy" id="7962"/>
    <lineage>
        <taxon>Eukaryota</taxon>
        <taxon>Metazoa</taxon>
        <taxon>Chordata</taxon>
        <taxon>Craniata</taxon>
        <taxon>Vertebrata</taxon>
        <taxon>Euteleostomi</taxon>
        <taxon>Actinopterygii</taxon>
        <taxon>Neopterygii</taxon>
        <taxon>Teleostei</taxon>
        <taxon>Ostariophysi</taxon>
        <taxon>Cypriniformes</taxon>
        <taxon>Cyprinidae</taxon>
        <taxon>Cyprininae</taxon>
        <taxon>Cyprinus</taxon>
    </lineage>
</organism>
<reference evidence="2" key="1">
    <citation type="submission" date="2025-08" db="UniProtKB">
        <authorList>
            <consortium name="Ensembl"/>
        </authorList>
    </citation>
    <scope>IDENTIFICATION</scope>
</reference>
<evidence type="ECO:0000313" key="2">
    <source>
        <dbReference type="Ensembl" id="ENSCCRP00015034419.1"/>
    </source>
</evidence>
<keyword evidence="1" id="KW-1133">Transmembrane helix</keyword>
<evidence type="ECO:0000313" key="3">
    <source>
        <dbReference type="Proteomes" id="UP000694700"/>
    </source>
</evidence>
<dbReference type="Ensembl" id="ENSCCRT00015035621.1">
    <property type="protein sequence ID" value="ENSCCRP00015034419.1"/>
    <property type="gene ID" value="ENSCCRG00015014340.1"/>
</dbReference>
<evidence type="ECO:0008006" key="4">
    <source>
        <dbReference type="Google" id="ProtNLM"/>
    </source>
</evidence>
<dbReference type="Gene3D" id="2.60.40.10">
    <property type="entry name" value="Immunoglobulins"/>
    <property type="match status" value="2"/>
</dbReference>
<proteinExistence type="predicted"/>
<dbReference type="PANTHER" id="PTHR21063">
    <property type="entry name" value="LFA-3"/>
    <property type="match status" value="1"/>
</dbReference>
<dbReference type="InterPro" id="IPR036179">
    <property type="entry name" value="Ig-like_dom_sf"/>
</dbReference>
<dbReference type="AlphaFoldDB" id="A0A8C1U9Z4"/>
<protein>
    <recommendedName>
        <fullName evidence="4">Ig-like domain-containing protein</fullName>
    </recommendedName>
</protein>
<evidence type="ECO:0000256" key="1">
    <source>
        <dbReference type="SAM" id="Phobius"/>
    </source>
</evidence>
<keyword evidence="1" id="KW-0812">Transmembrane</keyword>
<dbReference type="InterPro" id="IPR013783">
    <property type="entry name" value="Ig-like_fold"/>
</dbReference>
<feature type="transmembrane region" description="Helical" evidence="1">
    <location>
        <begin position="253"/>
        <end position="277"/>
    </location>
</feature>
<dbReference type="PANTHER" id="PTHR21063:SF4">
    <property type="entry name" value="CD48 ANTIGEN-RELATED"/>
    <property type="match status" value="1"/>
</dbReference>
<accession>A0A8C1U9Z4</accession>
<dbReference type="Proteomes" id="UP000694700">
    <property type="component" value="Unplaced"/>
</dbReference>